<evidence type="ECO:0000256" key="1">
    <source>
        <dbReference type="ARBA" id="ARBA00022723"/>
    </source>
</evidence>
<sequence length="208" mass="23833">VVFTDLRGKAFEVQVGLHELLGHGSGKLFSKDKNGVFNFEQDKVINPLTGDKAHMQACYVILRVLMDSDTPVFNIESVTGSDGKPDLLIRFDRNKLETIAKPVIGEFLNKLQIYKSTSDVSSGQLWYNKYSTVTDDHLMLRDIVMARKMPRRLFVQPHTSFDTDGSVVLNEFDSSFEGIISSFLARYPNYDTELESLWKNDQHYWKQK</sequence>
<proteinExistence type="predicted"/>
<dbReference type="Proteomes" id="UP000007879">
    <property type="component" value="Unassembled WGS sequence"/>
</dbReference>
<accession>A0AAN0JMT1</accession>
<protein>
    <submittedName>
        <fullName evidence="3">Uncharacterized protein</fullName>
    </submittedName>
</protein>
<dbReference type="PANTHER" id="PTHR23422">
    <property type="entry name" value="DIPEPTIDYL PEPTIDASE III-RELATED"/>
    <property type="match status" value="1"/>
</dbReference>
<dbReference type="GO" id="GO:0008239">
    <property type="term" value="F:dipeptidyl-peptidase activity"/>
    <property type="evidence" value="ECO:0007669"/>
    <property type="project" value="TreeGrafter"/>
</dbReference>
<dbReference type="GO" id="GO:0005737">
    <property type="term" value="C:cytoplasm"/>
    <property type="evidence" value="ECO:0007669"/>
    <property type="project" value="TreeGrafter"/>
</dbReference>
<dbReference type="InterPro" id="IPR039461">
    <property type="entry name" value="Peptidase_M49"/>
</dbReference>
<dbReference type="KEGG" id="aqu:109580131"/>
<evidence type="ECO:0000313" key="3">
    <source>
        <dbReference type="EnsemblMetazoa" id="XP_019858308.1"/>
    </source>
</evidence>
<dbReference type="EnsemblMetazoa" id="XM_020002749.1">
    <property type="protein sequence ID" value="XP_019858308.1"/>
    <property type="gene ID" value="LOC109580131"/>
</dbReference>
<reference evidence="3" key="2">
    <citation type="submission" date="2024-06" db="UniProtKB">
        <authorList>
            <consortium name="EnsemblMetazoa"/>
        </authorList>
    </citation>
    <scope>IDENTIFICATION</scope>
</reference>
<dbReference type="GeneID" id="109580131"/>
<dbReference type="Pfam" id="PF03571">
    <property type="entry name" value="Peptidase_M49"/>
    <property type="match status" value="1"/>
</dbReference>
<keyword evidence="1" id="KW-0479">Metal-binding</keyword>
<keyword evidence="4" id="KW-1185">Reference proteome</keyword>
<dbReference type="GO" id="GO:0046872">
    <property type="term" value="F:metal ion binding"/>
    <property type="evidence" value="ECO:0007669"/>
    <property type="project" value="UniProtKB-KW"/>
</dbReference>
<reference evidence="4" key="1">
    <citation type="journal article" date="2010" name="Nature">
        <title>The Amphimedon queenslandica genome and the evolution of animal complexity.</title>
        <authorList>
            <person name="Srivastava M."/>
            <person name="Simakov O."/>
            <person name="Chapman J."/>
            <person name="Fahey B."/>
            <person name="Gauthier M.E."/>
            <person name="Mitros T."/>
            <person name="Richards G.S."/>
            <person name="Conaco C."/>
            <person name="Dacre M."/>
            <person name="Hellsten U."/>
            <person name="Larroux C."/>
            <person name="Putnam N.H."/>
            <person name="Stanke M."/>
            <person name="Adamska M."/>
            <person name="Darling A."/>
            <person name="Degnan S.M."/>
            <person name="Oakley T.H."/>
            <person name="Plachetzki D.C."/>
            <person name="Zhai Y."/>
            <person name="Adamski M."/>
            <person name="Calcino A."/>
            <person name="Cummins S.F."/>
            <person name="Goodstein D.M."/>
            <person name="Harris C."/>
            <person name="Jackson D.J."/>
            <person name="Leys S.P."/>
            <person name="Shu S."/>
            <person name="Woodcroft B.J."/>
            <person name="Vervoort M."/>
            <person name="Kosik K.S."/>
            <person name="Manning G."/>
            <person name="Degnan B.M."/>
            <person name="Rokhsar D.S."/>
        </authorList>
    </citation>
    <scope>NUCLEOTIDE SEQUENCE [LARGE SCALE GENOMIC DNA]</scope>
</reference>
<name>A0AAN0JMT1_AMPQE</name>
<evidence type="ECO:0000313" key="4">
    <source>
        <dbReference type="Proteomes" id="UP000007879"/>
    </source>
</evidence>
<evidence type="ECO:0000256" key="2">
    <source>
        <dbReference type="ARBA" id="ARBA00022801"/>
    </source>
</evidence>
<organism evidence="3 4">
    <name type="scientific">Amphimedon queenslandica</name>
    <name type="common">Sponge</name>
    <dbReference type="NCBI Taxonomy" id="400682"/>
    <lineage>
        <taxon>Eukaryota</taxon>
        <taxon>Metazoa</taxon>
        <taxon>Porifera</taxon>
        <taxon>Demospongiae</taxon>
        <taxon>Heteroscleromorpha</taxon>
        <taxon>Haplosclerida</taxon>
        <taxon>Niphatidae</taxon>
        <taxon>Amphimedon</taxon>
    </lineage>
</organism>
<dbReference type="AlphaFoldDB" id="A0AAN0JMT1"/>
<keyword evidence="2" id="KW-0378">Hydrolase</keyword>
<dbReference type="PANTHER" id="PTHR23422:SF11">
    <property type="entry name" value="DIPEPTIDYL PEPTIDASE 3"/>
    <property type="match status" value="1"/>
</dbReference>
<dbReference type="RefSeq" id="XP_019858308.1">
    <property type="nucleotide sequence ID" value="XM_020002749.1"/>
</dbReference>